<evidence type="ECO:0000313" key="4">
    <source>
        <dbReference type="EMBL" id="PCS24026.1"/>
    </source>
</evidence>
<comment type="similarity">
    <text evidence="1">Belongs to the ParB family.</text>
</comment>
<feature type="compositionally biased region" description="Basic and acidic residues" evidence="2">
    <location>
        <begin position="258"/>
        <end position="288"/>
    </location>
</feature>
<dbReference type="PANTHER" id="PTHR33375">
    <property type="entry name" value="CHROMOSOME-PARTITIONING PROTEIN PARB-RELATED"/>
    <property type="match status" value="1"/>
</dbReference>
<protein>
    <submittedName>
        <fullName evidence="4">Chromosome (Plasmid) partitioning protein ParB</fullName>
    </submittedName>
</protein>
<dbReference type="Gene3D" id="3.90.1530.30">
    <property type="match status" value="1"/>
</dbReference>
<feature type="region of interest" description="Disordered" evidence="2">
    <location>
        <begin position="1"/>
        <end position="21"/>
    </location>
</feature>
<dbReference type="InterPro" id="IPR004437">
    <property type="entry name" value="ParB/RepB/Spo0J"/>
</dbReference>
<name>A0A2A5T7B8_9GAMM</name>
<dbReference type="RefSeq" id="WP_097355553.1">
    <property type="nucleotide sequence ID" value="NZ_CAWNJE010000002.1"/>
</dbReference>
<dbReference type="SUPFAM" id="SSF109709">
    <property type="entry name" value="KorB DNA-binding domain-like"/>
    <property type="match status" value="1"/>
</dbReference>
<dbReference type="EMBL" id="NBYY01000007">
    <property type="protein sequence ID" value="PCS24026.1"/>
    <property type="molecule type" value="Genomic_DNA"/>
</dbReference>
<dbReference type="GeneID" id="66950672"/>
<dbReference type="Proteomes" id="UP000219020">
    <property type="component" value="Plasmid pMJ2"/>
</dbReference>
<dbReference type="AlphaFoldDB" id="A0A2A5T7B8"/>
<feature type="region of interest" description="Disordered" evidence="2">
    <location>
        <begin position="258"/>
        <end position="292"/>
    </location>
</feature>
<evidence type="ECO:0000259" key="3">
    <source>
        <dbReference type="SMART" id="SM00470"/>
    </source>
</evidence>
<dbReference type="InterPro" id="IPR013741">
    <property type="entry name" value="KorB_domain"/>
</dbReference>
<evidence type="ECO:0000313" key="5">
    <source>
        <dbReference type="Proteomes" id="UP000219020"/>
    </source>
</evidence>
<keyword evidence="4" id="KW-0614">Plasmid</keyword>
<dbReference type="SUPFAM" id="SSF110849">
    <property type="entry name" value="ParB/Sulfiredoxin"/>
    <property type="match status" value="1"/>
</dbReference>
<dbReference type="PANTHER" id="PTHR33375:SF1">
    <property type="entry name" value="CHROMOSOME-PARTITIONING PROTEIN PARB-RELATED"/>
    <property type="match status" value="1"/>
</dbReference>
<organism evidence="4 5">
    <name type="scientific">Candidatus Enterovibrio escicola</name>
    <dbReference type="NCBI Taxonomy" id="1927127"/>
    <lineage>
        <taxon>Bacteria</taxon>
        <taxon>Pseudomonadati</taxon>
        <taxon>Pseudomonadota</taxon>
        <taxon>Gammaproteobacteria</taxon>
        <taxon>Vibrionales</taxon>
        <taxon>Vibrionaceae</taxon>
        <taxon>Enterovibrio</taxon>
    </lineage>
</organism>
<evidence type="ECO:0000256" key="2">
    <source>
        <dbReference type="SAM" id="MobiDB-lite"/>
    </source>
</evidence>
<dbReference type="InterPro" id="IPR036086">
    <property type="entry name" value="ParB/Sulfiredoxin_sf"/>
</dbReference>
<proteinExistence type="inferred from homology"/>
<dbReference type="GO" id="GO:0003677">
    <property type="term" value="F:DNA binding"/>
    <property type="evidence" value="ECO:0007669"/>
    <property type="project" value="InterPro"/>
</dbReference>
<dbReference type="Gene3D" id="1.10.10.2830">
    <property type="match status" value="1"/>
</dbReference>
<dbReference type="InterPro" id="IPR050336">
    <property type="entry name" value="Chromosome_partition/occlusion"/>
</dbReference>
<reference evidence="5" key="1">
    <citation type="submission" date="2017-04" db="EMBL/GenBank/DDBJ databases">
        <title>Genome evolution of the luminous symbionts of deep sea anglerfish.</title>
        <authorList>
            <person name="Hendry T.A."/>
        </authorList>
    </citation>
    <scope>NUCLEOTIDE SEQUENCE [LARGE SCALE GENOMIC DNA]</scope>
    <source>
        <plasmid evidence="5">pmj2</plasmid>
    </source>
</reference>
<dbReference type="GO" id="GO:0007059">
    <property type="term" value="P:chromosome segregation"/>
    <property type="evidence" value="ECO:0007669"/>
    <property type="project" value="TreeGrafter"/>
</dbReference>
<gene>
    <name evidence="4" type="ORF">BTN49_0299</name>
</gene>
<dbReference type="Pfam" id="PF02195">
    <property type="entry name" value="ParB_N"/>
    <property type="match status" value="1"/>
</dbReference>
<accession>A0A2A5T7B8</accession>
<dbReference type="NCBIfam" id="TIGR00180">
    <property type="entry name" value="parB_part"/>
    <property type="match status" value="1"/>
</dbReference>
<dbReference type="InterPro" id="IPR003115">
    <property type="entry name" value="ParB_N"/>
</dbReference>
<feature type="domain" description="ParB-like N-terminal" evidence="3">
    <location>
        <begin position="54"/>
        <end position="146"/>
    </location>
</feature>
<comment type="caution">
    <text evidence="4">The sequence shown here is derived from an EMBL/GenBank/DDBJ whole genome shotgun (WGS) entry which is preliminary data.</text>
</comment>
<dbReference type="SMART" id="SM00470">
    <property type="entry name" value="ParB"/>
    <property type="match status" value="1"/>
</dbReference>
<keyword evidence="5" id="KW-1185">Reference proteome</keyword>
<geneLocation type="plasmid" evidence="5">
    <name>pmj2</name>
</geneLocation>
<dbReference type="GO" id="GO:0005694">
    <property type="term" value="C:chromosome"/>
    <property type="evidence" value="ECO:0007669"/>
    <property type="project" value="TreeGrafter"/>
</dbReference>
<evidence type="ECO:0000256" key="1">
    <source>
        <dbReference type="ARBA" id="ARBA00006295"/>
    </source>
</evidence>
<sequence>MSSLKDKLAAHRAKKTSVTGDAERVSSVSELLGADGDSDLLEMVEKAKTDGRYLSLPADSFLPDHNQPRKTFERIDELRSSIESKGQLQPILVGDRLPSGKYPIIAGERRWRAICESSLVSEVQAIIRAGDVDELYLLLMQIDENNQREQIPAVENAMAMKRVVDICKSEGHDRAYAAKMLNVSPSQLSKHLALIDAPIIVTSLSVYGETQDVEVLYNLAKASEIKPTEVAELIDEWRSGELATNLRKASKEIAVEAKQAKKEGKAQVKDAESGSKGAKEPRDNDVPPKPKKASAVRLGFYNDVFMLTVEVGNKKLSFRVEAEAVISLKGNIDKNWSELCQSKKQQSF</sequence>
<dbReference type="Pfam" id="PF08535">
    <property type="entry name" value="KorB"/>
    <property type="match status" value="1"/>
</dbReference>